<dbReference type="EMBL" id="ACIS01000002">
    <property type="protein sequence ID" value="EEG09645.1"/>
    <property type="molecule type" value="Genomic_DNA"/>
</dbReference>
<dbReference type="PROSITE" id="PS00165">
    <property type="entry name" value="DEHYDRATASE_SER_THR"/>
    <property type="match status" value="1"/>
</dbReference>
<evidence type="ECO:0000313" key="6">
    <source>
        <dbReference type="EMBL" id="EEG09645.1"/>
    </source>
</evidence>
<dbReference type="SUPFAM" id="SSF53686">
    <property type="entry name" value="Tryptophan synthase beta subunit-like PLP-dependent enzymes"/>
    <property type="match status" value="1"/>
</dbReference>
<comment type="similarity">
    <text evidence="2">Belongs to the serine/threonine dehydratase family.</text>
</comment>
<dbReference type="GO" id="GO:0003941">
    <property type="term" value="F:L-serine ammonia-lyase activity"/>
    <property type="evidence" value="ECO:0007669"/>
    <property type="project" value="TreeGrafter"/>
</dbReference>
<name>B9Z0N9_9NEIS</name>
<sequence length="353" mass="37450">MVGGSIWHSLSSFKLTKGNTGQMNSETPDPFDIRVIRQAAERLSGQVVRTPVLNSPMLDGLNDCRIFVKAESLQLTGSFKIRGALNKILSMDPKDLHGGVLTYSAGNHGQAVAAGAKLVGCPVVVVLPNTAPAIKVENCRWWGAEIVLYDPVTQMREEVMDEIARQRGMTFISPFDDFDVMAGQGTVGLELCEQMKELGEEPDAVVINCSGGGLASGVVTAVSAYYPKAEFYIVEINGAEKMANSIMTGAPQRVTPPLTVMDGIAGPVAGNRTLSVLMQHKVKCLSTNDEEALGAVSAAFRMLKLVVEPGGAASLAAVLSKKSHWTGKNIAVICSGGNADPDIFSRAITSTVR</sequence>
<feature type="domain" description="Tryptophan synthase beta chain-like PALP" evidence="5">
    <location>
        <begin position="45"/>
        <end position="336"/>
    </location>
</feature>
<dbReference type="InterPro" id="IPR036052">
    <property type="entry name" value="TrpB-like_PALP_sf"/>
</dbReference>
<dbReference type="CDD" id="cd01562">
    <property type="entry name" value="Thr-dehyd"/>
    <property type="match status" value="1"/>
</dbReference>
<evidence type="ECO:0000256" key="3">
    <source>
        <dbReference type="ARBA" id="ARBA00022898"/>
    </source>
</evidence>
<comment type="cofactor">
    <cofactor evidence="1">
        <name>pyridoxal 5'-phosphate</name>
        <dbReference type="ChEBI" id="CHEBI:597326"/>
    </cofactor>
</comment>
<dbReference type="Gene3D" id="3.40.50.1100">
    <property type="match status" value="2"/>
</dbReference>
<dbReference type="PANTHER" id="PTHR48078">
    <property type="entry name" value="THREONINE DEHYDRATASE, MITOCHONDRIAL-RELATED"/>
    <property type="match status" value="1"/>
</dbReference>
<dbReference type="Pfam" id="PF00291">
    <property type="entry name" value="PALP"/>
    <property type="match status" value="1"/>
</dbReference>
<organism evidence="6 7">
    <name type="scientific">Pseudogulbenkiania ferrooxidans 2002</name>
    <dbReference type="NCBI Taxonomy" id="279714"/>
    <lineage>
        <taxon>Bacteria</taxon>
        <taxon>Pseudomonadati</taxon>
        <taxon>Pseudomonadota</taxon>
        <taxon>Betaproteobacteria</taxon>
        <taxon>Neisseriales</taxon>
        <taxon>Chromobacteriaceae</taxon>
        <taxon>Pseudogulbenkiania</taxon>
    </lineage>
</organism>
<dbReference type="GO" id="GO:0009097">
    <property type="term" value="P:isoleucine biosynthetic process"/>
    <property type="evidence" value="ECO:0007669"/>
    <property type="project" value="TreeGrafter"/>
</dbReference>
<gene>
    <name evidence="6" type="ORF">FuraDRAFT_0661</name>
</gene>
<dbReference type="InterPro" id="IPR050147">
    <property type="entry name" value="Ser/Thr_Dehydratase"/>
</dbReference>
<evidence type="ECO:0000313" key="7">
    <source>
        <dbReference type="Proteomes" id="UP000003165"/>
    </source>
</evidence>
<evidence type="ECO:0000256" key="4">
    <source>
        <dbReference type="ARBA" id="ARBA00023239"/>
    </source>
</evidence>
<dbReference type="InterPro" id="IPR000634">
    <property type="entry name" value="Ser/Thr_deHydtase_PyrdxlP-BS"/>
</dbReference>
<protein>
    <submittedName>
        <fullName evidence="6">Pyridoxal-5'-phosphate-dependent protein beta subunit</fullName>
    </submittedName>
</protein>
<dbReference type="PANTHER" id="PTHR48078:SF6">
    <property type="entry name" value="L-THREONINE DEHYDRATASE CATABOLIC TDCB"/>
    <property type="match status" value="1"/>
</dbReference>
<accession>B9Z0N9</accession>
<keyword evidence="4" id="KW-0456">Lyase</keyword>
<dbReference type="GO" id="GO:0004794">
    <property type="term" value="F:threonine deaminase activity"/>
    <property type="evidence" value="ECO:0007669"/>
    <property type="project" value="TreeGrafter"/>
</dbReference>
<dbReference type="GO" id="GO:0006567">
    <property type="term" value="P:L-threonine catabolic process"/>
    <property type="evidence" value="ECO:0007669"/>
    <property type="project" value="TreeGrafter"/>
</dbReference>
<dbReference type="GO" id="GO:0030170">
    <property type="term" value="F:pyridoxal phosphate binding"/>
    <property type="evidence" value="ECO:0007669"/>
    <property type="project" value="InterPro"/>
</dbReference>
<dbReference type="FunFam" id="3.40.50.1100:FF:000005">
    <property type="entry name" value="Threonine dehydratase catabolic"/>
    <property type="match status" value="1"/>
</dbReference>
<keyword evidence="7" id="KW-1185">Reference proteome</keyword>
<evidence type="ECO:0000259" key="5">
    <source>
        <dbReference type="Pfam" id="PF00291"/>
    </source>
</evidence>
<dbReference type="eggNOG" id="COG1171">
    <property type="taxonomic scope" value="Bacteria"/>
</dbReference>
<reference evidence="6 7" key="1">
    <citation type="submission" date="2009-02" db="EMBL/GenBank/DDBJ databases">
        <title>Sequencing of the draft genome and assembly of Lutiella nitroferrum 2002.</title>
        <authorList>
            <consortium name="US DOE Joint Genome Institute (JGI-PGF)"/>
            <person name="Lucas S."/>
            <person name="Copeland A."/>
            <person name="Lapidus A."/>
            <person name="Glavina del Rio T."/>
            <person name="Tice H."/>
            <person name="Bruce D."/>
            <person name="Goodwin L."/>
            <person name="Pitluck S."/>
            <person name="Larimer F."/>
            <person name="Land M.L."/>
            <person name="Hauser L."/>
            <person name="Coates J.D."/>
        </authorList>
    </citation>
    <scope>NUCLEOTIDE SEQUENCE [LARGE SCALE GENOMIC DNA]</scope>
    <source>
        <strain evidence="6 7">2002</strain>
    </source>
</reference>
<dbReference type="AlphaFoldDB" id="B9Z0N9"/>
<evidence type="ECO:0000256" key="2">
    <source>
        <dbReference type="ARBA" id="ARBA00010869"/>
    </source>
</evidence>
<dbReference type="Proteomes" id="UP000003165">
    <property type="component" value="Unassembled WGS sequence"/>
</dbReference>
<keyword evidence="3" id="KW-0663">Pyridoxal phosphate</keyword>
<comment type="caution">
    <text evidence="6">The sequence shown here is derived from an EMBL/GenBank/DDBJ whole genome shotgun (WGS) entry which is preliminary data.</text>
</comment>
<dbReference type="InterPro" id="IPR001926">
    <property type="entry name" value="TrpB-like_PALP"/>
</dbReference>
<proteinExistence type="inferred from homology"/>
<evidence type="ECO:0000256" key="1">
    <source>
        <dbReference type="ARBA" id="ARBA00001933"/>
    </source>
</evidence>
<dbReference type="GO" id="GO:0006565">
    <property type="term" value="P:L-serine catabolic process"/>
    <property type="evidence" value="ECO:0007669"/>
    <property type="project" value="TreeGrafter"/>
</dbReference>